<dbReference type="EMBL" id="JAHRIP010029208">
    <property type="protein sequence ID" value="MEQ2291574.1"/>
    <property type="molecule type" value="Genomic_DNA"/>
</dbReference>
<comment type="caution">
    <text evidence="1">The sequence shown here is derived from an EMBL/GenBank/DDBJ whole genome shotgun (WGS) entry which is preliminary data.</text>
</comment>
<reference evidence="1 2" key="1">
    <citation type="submission" date="2021-06" db="EMBL/GenBank/DDBJ databases">
        <authorList>
            <person name="Palmer J.M."/>
        </authorList>
    </citation>
    <scope>NUCLEOTIDE SEQUENCE [LARGE SCALE GENOMIC DNA]</scope>
    <source>
        <strain evidence="1 2">AS_MEX2019</strain>
        <tissue evidence="1">Muscle</tissue>
    </source>
</reference>
<sequence length="144" mass="15870">MKQGNIYNMQDTYPPEPTLDTPGLDHRLSTSVTSSTTSWLCNQLATIISKPCSPSNKLPCKPHHPANHATFVTPRLNWTSWKQLSSIHRLTYLGYYSPQSPLVSCCQTPHLFPPGSSIISSIGDLPVLVLATTHSSKNKSLKNL</sequence>
<name>A0ABV0YD39_9TELE</name>
<organism evidence="1 2">
    <name type="scientific">Ameca splendens</name>
    <dbReference type="NCBI Taxonomy" id="208324"/>
    <lineage>
        <taxon>Eukaryota</taxon>
        <taxon>Metazoa</taxon>
        <taxon>Chordata</taxon>
        <taxon>Craniata</taxon>
        <taxon>Vertebrata</taxon>
        <taxon>Euteleostomi</taxon>
        <taxon>Actinopterygii</taxon>
        <taxon>Neopterygii</taxon>
        <taxon>Teleostei</taxon>
        <taxon>Neoteleostei</taxon>
        <taxon>Acanthomorphata</taxon>
        <taxon>Ovalentaria</taxon>
        <taxon>Atherinomorphae</taxon>
        <taxon>Cyprinodontiformes</taxon>
        <taxon>Goodeidae</taxon>
        <taxon>Ameca</taxon>
    </lineage>
</organism>
<dbReference type="Proteomes" id="UP001469553">
    <property type="component" value="Unassembled WGS sequence"/>
</dbReference>
<proteinExistence type="predicted"/>
<gene>
    <name evidence="1" type="ORF">AMECASPLE_014566</name>
</gene>
<evidence type="ECO:0000313" key="2">
    <source>
        <dbReference type="Proteomes" id="UP001469553"/>
    </source>
</evidence>
<accession>A0ABV0YD39</accession>
<evidence type="ECO:0000313" key="1">
    <source>
        <dbReference type="EMBL" id="MEQ2291574.1"/>
    </source>
</evidence>
<protein>
    <submittedName>
        <fullName evidence="1">Uncharacterized protein</fullName>
    </submittedName>
</protein>
<keyword evidence="2" id="KW-1185">Reference proteome</keyword>